<comment type="caution">
    <text evidence="1">The sequence shown here is derived from an EMBL/GenBank/DDBJ whole genome shotgun (WGS) entry which is preliminary data.</text>
</comment>
<dbReference type="STRING" id="301148.B4135_3465"/>
<reference evidence="1 2" key="1">
    <citation type="submission" date="2016-01" db="EMBL/GenBank/DDBJ databases">
        <title>Draft Genome Sequences of Seven Thermophilic Sporeformers Isolated from Foods.</title>
        <authorList>
            <person name="Berendsen E.M."/>
            <person name="Wells-Bennik M.H."/>
            <person name="Krawcyk A.O."/>
            <person name="De Jong A."/>
            <person name="Holsappel S."/>
            <person name="Eijlander R.T."/>
            <person name="Kuipers O.P."/>
        </authorList>
    </citation>
    <scope>NUCLEOTIDE SEQUENCE [LARGE SCALE GENOMIC DNA]</scope>
    <source>
        <strain evidence="1 2">B4135</strain>
    </source>
</reference>
<protein>
    <submittedName>
        <fullName evidence="1">Uncharacterized protein</fullName>
    </submittedName>
</protein>
<accession>A0A150LDI9</accession>
<gene>
    <name evidence="1" type="ORF">B4135_3465</name>
</gene>
<proteinExistence type="predicted"/>
<organism evidence="1 2">
    <name type="scientific">Caldibacillus debilis</name>
    <dbReference type="NCBI Taxonomy" id="301148"/>
    <lineage>
        <taxon>Bacteria</taxon>
        <taxon>Bacillati</taxon>
        <taxon>Bacillota</taxon>
        <taxon>Bacilli</taxon>
        <taxon>Bacillales</taxon>
        <taxon>Bacillaceae</taxon>
        <taxon>Caldibacillus</taxon>
    </lineage>
</organism>
<name>A0A150LDI9_9BACI</name>
<evidence type="ECO:0000313" key="2">
    <source>
        <dbReference type="Proteomes" id="UP000075683"/>
    </source>
</evidence>
<sequence>MDIPPGFADETAQAALFRPARRARRRIGNALKNLQGNRPYYMILL</sequence>
<dbReference type="AlphaFoldDB" id="A0A150LDI9"/>
<dbReference type="Proteomes" id="UP000075683">
    <property type="component" value="Unassembled WGS sequence"/>
</dbReference>
<dbReference type="EMBL" id="LQYT01000119">
    <property type="protein sequence ID" value="KYD10290.1"/>
    <property type="molecule type" value="Genomic_DNA"/>
</dbReference>
<evidence type="ECO:0000313" key="1">
    <source>
        <dbReference type="EMBL" id="KYD10290.1"/>
    </source>
</evidence>